<dbReference type="InterPro" id="IPR000515">
    <property type="entry name" value="MetI-like"/>
</dbReference>
<dbReference type="Gene3D" id="1.10.3720.10">
    <property type="entry name" value="MetI-like"/>
    <property type="match status" value="1"/>
</dbReference>
<feature type="transmembrane region" description="Helical" evidence="7">
    <location>
        <begin position="91"/>
        <end position="112"/>
    </location>
</feature>
<feature type="transmembrane region" description="Helical" evidence="7">
    <location>
        <begin position="254"/>
        <end position="273"/>
    </location>
</feature>
<keyword evidence="5 7" id="KW-1133">Transmembrane helix</keyword>
<dbReference type="RefSeq" id="WP_378083389.1">
    <property type="nucleotide sequence ID" value="NZ_JBHSMH010000097.1"/>
</dbReference>
<dbReference type="SUPFAM" id="SSF161098">
    <property type="entry name" value="MetI-like"/>
    <property type="match status" value="1"/>
</dbReference>
<evidence type="ECO:0000256" key="7">
    <source>
        <dbReference type="RuleBase" id="RU363032"/>
    </source>
</evidence>
<comment type="subcellular location">
    <subcellularLocation>
        <location evidence="2">Cell envelope</location>
    </subcellularLocation>
    <subcellularLocation>
        <location evidence="7">Cell membrane</location>
        <topology evidence="7">Multi-pass membrane protein</topology>
    </subcellularLocation>
    <subcellularLocation>
        <location evidence="1">Membrane</location>
        <topology evidence="1">Multi-pass membrane protein</topology>
    </subcellularLocation>
</comment>
<comment type="caution">
    <text evidence="9">The sequence shown here is derived from an EMBL/GenBank/DDBJ whole genome shotgun (WGS) entry which is preliminary data.</text>
</comment>
<evidence type="ECO:0000313" key="10">
    <source>
        <dbReference type="Proteomes" id="UP001596105"/>
    </source>
</evidence>
<evidence type="ECO:0000256" key="3">
    <source>
        <dbReference type="ARBA" id="ARBA00022448"/>
    </source>
</evidence>
<keyword evidence="6 7" id="KW-0472">Membrane</keyword>
<evidence type="ECO:0000256" key="2">
    <source>
        <dbReference type="ARBA" id="ARBA00004196"/>
    </source>
</evidence>
<evidence type="ECO:0000313" key="9">
    <source>
        <dbReference type="EMBL" id="MFC5471411.1"/>
    </source>
</evidence>
<feature type="transmembrane region" description="Helical" evidence="7">
    <location>
        <begin position="198"/>
        <end position="218"/>
    </location>
</feature>
<dbReference type="Proteomes" id="UP001596105">
    <property type="component" value="Unassembled WGS sequence"/>
</dbReference>
<dbReference type="Pfam" id="PF00528">
    <property type="entry name" value="BPD_transp_1"/>
    <property type="match status" value="1"/>
</dbReference>
<reference evidence="10" key="1">
    <citation type="journal article" date="2019" name="Int. J. Syst. Evol. Microbiol.">
        <title>The Global Catalogue of Microorganisms (GCM) 10K type strain sequencing project: providing services to taxonomists for standard genome sequencing and annotation.</title>
        <authorList>
            <consortium name="The Broad Institute Genomics Platform"/>
            <consortium name="The Broad Institute Genome Sequencing Center for Infectious Disease"/>
            <person name="Wu L."/>
            <person name="Ma J."/>
        </authorList>
    </citation>
    <scope>NUCLEOTIDE SEQUENCE [LARGE SCALE GENOMIC DNA]</scope>
    <source>
        <strain evidence="10">CCUG 57113</strain>
    </source>
</reference>
<dbReference type="InterPro" id="IPR005769">
    <property type="entry name" value="PhnE/PtxC"/>
</dbReference>
<dbReference type="PROSITE" id="PS50928">
    <property type="entry name" value="ABC_TM1"/>
    <property type="match status" value="1"/>
</dbReference>
<evidence type="ECO:0000259" key="8">
    <source>
        <dbReference type="PROSITE" id="PS50928"/>
    </source>
</evidence>
<evidence type="ECO:0000256" key="5">
    <source>
        <dbReference type="ARBA" id="ARBA00022989"/>
    </source>
</evidence>
<feature type="transmembrane region" description="Helical" evidence="7">
    <location>
        <begin position="139"/>
        <end position="162"/>
    </location>
</feature>
<evidence type="ECO:0000256" key="1">
    <source>
        <dbReference type="ARBA" id="ARBA00004141"/>
    </source>
</evidence>
<proteinExistence type="inferred from homology"/>
<protein>
    <submittedName>
        <fullName evidence="9">Phosphonate ABC transporter, permease protein PhnE</fullName>
    </submittedName>
</protein>
<keyword evidence="10" id="KW-1185">Reference proteome</keyword>
<sequence>MTTKINGNASRSMAGYPVAPKPFYARWRTWFILAAIVAVYVWAFDGLPFDGIKPTAWQITKAVFRGLFHPDWDYVYLAEGEDLLRGLGETLAIALLGTAISVVLTVPFALWASRNLVKTRLFSGASTFTLSLIRTFPDLIMAIIFIKAVGPGAFAGVLTIGINSIGMLGKLNAEAIEDLDMGPSEALKACGANRLQTIWHAIVPQAIPAYLSFALFRLEINVRSAAILGAVGAGGIGTPLIFAMEGRSWNRVGIILLGIIALVTAIDWLSGIIRRKLVQGR</sequence>
<accession>A0ABW0M363</accession>
<evidence type="ECO:0000256" key="6">
    <source>
        <dbReference type="ARBA" id="ARBA00023136"/>
    </source>
</evidence>
<evidence type="ECO:0000256" key="4">
    <source>
        <dbReference type="ARBA" id="ARBA00022692"/>
    </source>
</evidence>
<dbReference type="NCBIfam" id="TIGR01097">
    <property type="entry name" value="PhnE"/>
    <property type="match status" value="1"/>
</dbReference>
<dbReference type="CDD" id="cd06261">
    <property type="entry name" value="TM_PBP2"/>
    <property type="match status" value="1"/>
</dbReference>
<comment type="similarity">
    <text evidence="7">Belongs to the binding-protein-dependent transport system permease family.</text>
</comment>
<dbReference type="InterPro" id="IPR035906">
    <property type="entry name" value="MetI-like_sf"/>
</dbReference>
<keyword evidence="4 7" id="KW-0812">Transmembrane</keyword>
<keyword evidence="3 7" id="KW-0813">Transport</keyword>
<dbReference type="PANTHER" id="PTHR30043">
    <property type="entry name" value="PHOSPHONATES TRANSPORT SYSTEM PERMEASE PROTEIN"/>
    <property type="match status" value="1"/>
</dbReference>
<feature type="transmembrane region" description="Helical" evidence="7">
    <location>
        <begin position="225"/>
        <end position="242"/>
    </location>
</feature>
<gene>
    <name evidence="9" type="primary">phnE</name>
    <name evidence="9" type="ORF">ACFPPD_22230</name>
</gene>
<dbReference type="PANTHER" id="PTHR30043:SF8">
    <property type="entry name" value="ABC TRANSPORTER, PERMEASE PROTEIN CC0363, PUTATIVE-RELATED"/>
    <property type="match status" value="1"/>
</dbReference>
<organism evidence="9 10">
    <name type="scientific">Cohnella suwonensis</name>
    <dbReference type="NCBI Taxonomy" id="696072"/>
    <lineage>
        <taxon>Bacteria</taxon>
        <taxon>Bacillati</taxon>
        <taxon>Bacillota</taxon>
        <taxon>Bacilli</taxon>
        <taxon>Bacillales</taxon>
        <taxon>Paenibacillaceae</taxon>
        <taxon>Cohnella</taxon>
    </lineage>
</organism>
<dbReference type="EMBL" id="JBHSMH010000097">
    <property type="protein sequence ID" value="MFC5471411.1"/>
    <property type="molecule type" value="Genomic_DNA"/>
</dbReference>
<feature type="domain" description="ABC transmembrane type-1" evidence="8">
    <location>
        <begin position="87"/>
        <end position="270"/>
    </location>
</feature>
<name>A0ABW0M363_9BACL</name>
<feature type="transmembrane region" description="Helical" evidence="7">
    <location>
        <begin position="27"/>
        <end position="44"/>
    </location>
</feature>